<feature type="domain" description="Peptidase S54 rhomboid" evidence="6">
    <location>
        <begin position="56"/>
        <end position="186"/>
    </location>
</feature>
<dbReference type="EMBL" id="JACOPG010000001">
    <property type="protein sequence ID" value="MBC5685004.1"/>
    <property type="molecule type" value="Genomic_DNA"/>
</dbReference>
<dbReference type="GO" id="GO:0006508">
    <property type="term" value="P:proteolysis"/>
    <property type="evidence" value="ECO:0007669"/>
    <property type="project" value="UniProtKB-KW"/>
</dbReference>
<keyword evidence="2 5" id="KW-0812">Transmembrane</keyword>
<dbReference type="PANTHER" id="PTHR43066">
    <property type="entry name" value="RHOMBOID-RELATED PROTEIN"/>
    <property type="match status" value="1"/>
</dbReference>
<evidence type="ECO:0000313" key="7">
    <source>
        <dbReference type="EMBL" id="MBC5685004.1"/>
    </source>
</evidence>
<keyword evidence="7" id="KW-0378">Hydrolase</keyword>
<gene>
    <name evidence="7" type="ORF">H8R94_00015</name>
</gene>
<name>A0ABR7GC48_9FIRM</name>
<keyword evidence="4 5" id="KW-0472">Membrane</keyword>
<dbReference type="Proteomes" id="UP000643810">
    <property type="component" value="Unassembled WGS sequence"/>
</dbReference>
<dbReference type="InterPro" id="IPR022764">
    <property type="entry name" value="Peptidase_S54_rhomboid_dom"/>
</dbReference>
<feature type="transmembrane region" description="Helical" evidence="5">
    <location>
        <begin position="95"/>
        <end position="113"/>
    </location>
</feature>
<reference evidence="7 8" key="1">
    <citation type="submission" date="2020-08" db="EMBL/GenBank/DDBJ databases">
        <title>Genome public.</title>
        <authorList>
            <person name="Liu C."/>
            <person name="Sun Q."/>
        </authorList>
    </citation>
    <scope>NUCLEOTIDE SEQUENCE [LARGE SCALE GENOMIC DNA]</scope>
    <source>
        <strain evidence="7 8">NSJ-9</strain>
    </source>
</reference>
<evidence type="ECO:0000313" key="8">
    <source>
        <dbReference type="Proteomes" id="UP000643810"/>
    </source>
</evidence>
<dbReference type="GO" id="GO:0008233">
    <property type="term" value="F:peptidase activity"/>
    <property type="evidence" value="ECO:0007669"/>
    <property type="project" value="UniProtKB-KW"/>
</dbReference>
<feature type="transmembrane region" description="Helical" evidence="5">
    <location>
        <begin position="12"/>
        <end position="30"/>
    </location>
</feature>
<evidence type="ECO:0000256" key="1">
    <source>
        <dbReference type="ARBA" id="ARBA00004141"/>
    </source>
</evidence>
<organism evidence="7 8">
    <name type="scientific">Roseburia lenta</name>
    <dbReference type="NCBI Taxonomy" id="2763061"/>
    <lineage>
        <taxon>Bacteria</taxon>
        <taxon>Bacillati</taxon>
        <taxon>Bacillota</taxon>
        <taxon>Clostridia</taxon>
        <taxon>Lachnospirales</taxon>
        <taxon>Lachnospiraceae</taxon>
        <taxon>Roseburia</taxon>
    </lineage>
</organism>
<evidence type="ECO:0000256" key="3">
    <source>
        <dbReference type="ARBA" id="ARBA00022989"/>
    </source>
</evidence>
<comment type="subcellular location">
    <subcellularLocation>
        <location evidence="1">Membrane</location>
        <topology evidence="1">Multi-pass membrane protein</topology>
    </subcellularLocation>
</comment>
<accession>A0ABR7GC48</accession>
<protein>
    <submittedName>
        <fullName evidence="7">Rhomboid family intramembrane serine protease</fullName>
    </submittedName>
</protein>
<evidence type="ECO:0000256" key="2">
    <source>
        <dbReference type="ARBA" id="ARBA00022692"/>
    </source>
</evidence>
<dbReference type="InterPro" id="IPR035952">
    <property type="entry name" value="Rhomboid-like_sf"/>
</dbReference>
<keyword evidence="3 5" id="KW-1133">Transmembrane helix</keyword>
<dbReference type="Gene3D" id="1.20.1540.10">
    <property type="entry name" value="Rhomboid-like"/>
    <property type="match status" value="1"/>
</dbReference>
<feature type="transmembrane region" description="Helical" evidence="5">
    <location>
        <begin position="169"/>
        <end position="188"/>
    </location>
</feature>
<evidence type="ECO:0000259" key="6">
    <source>
        <dbReference type="Pfam" id="PF01694"/>
    </source>
</evidence>
<comment type="caution">
    <text evidence="7">The sequence shown here is derived from an EMBL/GenBank/DDBJ whole genome shotgun (WGS) entry which is preliminary data.</text>
</comment>
<evidence type="ECO:0000256" key="5">
    <source>
        <dbReference type="SAM" id="Phobius"/>
    </source>
</evidence>
<feature type="transmembrane region" description="Helical" evidence="5">
    <location>
        <begin position="145"/>
        <end position="163"/>
    </location>
</feature>
<dbReference type="RefSeq" id="WP_186853545.1">
    <property type="nucleotide sequence ID" value="NZ_JACOPG010000001.1"/>
</dbReference>
<proteinExistence type="predicted"/>
<keyword evidence="7" id="KW-0645">Protease</keyword>
<sequence length="190" mass="21061">MKNSKRGIRIVFNSPVILGFVLICFLVTLLNEHTGGRSNQLLFVTYHSSFKDPLTYVRFFTHVFGHSGWDHFLGNMTYILLLGPMLEEKYSSKNILKVFLITALVTAIINYIFFPGVGLCGASGIAFAFIVMTSFTGFRSGDIPLTFLLVAAVFIGQQVYEGITLQDNISHMAHIVGGIIGAIVGFKWNK</sequence>
<dbReference type="SUPFAM" id="SSF144091">
    <property type="entry name" value="Rhomboid-like"/>
    <property type="match status" value="1"/>
</dbReference>
<dbReference type="Pfam" id="PF01694">
    <property type="entry name" value="Rhomboid"/>
    <property type="match status" value="1"/>
</dbReference>
<keyword evidence="8" id="KW-1185">Reference proteome</keyword>
<evidence type="ECO:0000256" key="4">
    <source>
        <dbReference type="ARBA" id="ARBA00023136"/>
    </source>
</evidence>